<organism evidence="3 4">
    <name type="scientific">Trichodelitschia bisporula</name>
    <dbReference type="NCBI Taxonomy" id="703511"/>
    <lineage>
        <taxon>Eukaryota</taxon>
        <taxon>Fungi</taxon>
        <taxon>Dikarya</taxon>
        <taxon>Ascomycota</taxon>
        <taxon>Pezizomycotina</taxon>
        <taxon>Dothideomycetes</taxon>
        <taxon>Dothideomycetes incertae sedis</taxon>
        <taxon>Phaeotrichales</taxon>
        <taxon>Phaeotrichaceae</taxon>
        <taxon>Trichodelitschia</taxon>
    </lineage>
</organism>
<dbReference type="Gene3D" id="3.20.20.80">
    <property type="entry name" value="Glycosidases"/>
    <property type="match status" value="1"/>
</dbReference>
<evidence type="ECO:0000256" key="1">
    <source>
        <dbReference type="SAM" id="SignalP"/>
    </source>
</evidence>
<dbReference type="GO" id="GO:0071966">
    <property type="term" value="P:fungal-type cell wall polysaccharide metabolic process"/>
    <property type="evidence" value="ECO:0007669"/>
    <property type="project" value="TreeGrafter"/>
</dbReference>
<reference evidence="3" key="1">
    <citation type="journal article" date="2020" name="Stud. Mycol.">
        <title>101 Dothideomycetes genomes: a test case for predicting lifestyles and emergence of pathogens.</title>
        <authorList>
            <person name="Haridas S."/>
            <person name="Albert R."/>
            <person name="Binder M."/>
            <person name="Bloem J."/>
            <person name="Labutti K."/>
            <person name="Salamov A."/>
            <person name="Andreopoulos B."/>
            <person name="Baker S."/>
            <person name="Barry K."/>
            <person name="Bills G."/>
            <person name="Bluhm B."/>
            <person name="Cannon C."/>
            <person name="Castanera R."/>
            <person name="Culley D."/>
            <person name="Daum C."/>
            <person name="Ezra D."/>
            <person name="Gonzalez J."/>
            <person name="Henrissat B."/>
            <person name="Kuo A."/>
            <person name="Liang C."/>
            <person name="Lipzen A."/>
            <person name="Lutzoni F."/>
            <person name="Magnuson J."/>
            <person name="Mondo S."/>
            <person name="Nolan M."/>
            <person name="Ohm R."/>
            <person name="Pangilinan J."/>
            <person name="Park H.-J."/>
            <person name="Ramirez L."/>
            <person name="Alfaro M."/>
            <person name="Sun H."/>
            <person name="Tritt A."/>
            <person name="Yoshinaga Y."/>
            <person name="Zwiers L.-H."/>
            <person name="Turgeon B."/>
            <person name="Goodwin S."/>
            <person name="Spatafora J."/>
            <person name="Crous P."/>
            <person name="Grigoriev I."/>
        </authorList>
    </citation>
    <scope>NUCLEOTIDE SEQUENCE</scope>
    <source>
        <strain evidence="3">CBS 262.69</strain>
    </source>
</reference>
<proteinExistence type="predicted"/>
<dbReference type="InterPro" id="IPR053183">
    <property type="entry name" value="ASL1"/>
</dbReference>
<dbReference type="Pfam" id="PF11790">
    <property type="entry name" value="Glyco_hydro_cc"/>
    <property type="match status" value="1"/>
</dbReference>
<feature type="domain" description="Asl1-like glycosyl hydrolase catalytic" evidence="2">
    <location>
        <begin position="23"/>
        <end position="260"/>
    </location>
</feature>
<sequence length="296" mass="31973">MHLLLLTLTLLTPLTLAASSKRGLVYIHPAHPTDLTTYTSSPELIWYYNYSPLPAPGLPSSLSFVPMLWGSDTSHIPSAFPGQIHSLSPKPEYILSFNEPDEPTKTGGSSMSVSTAADLWGKYLAPLRKEGYKVGAPAITGSPRGLAWLADFFKTCKCEDDAAFVAVHWYGAFEGLVPFITNVSSTYPSKEIWVTEWGLPGADAKTTETFFNQTVEFLEGHKNVSRHAYFGTFRSDASNIGPSAALLDKKGGLSSVGRWYLGESKAAGAEKGDAVRGGAFAGWWCLVALIGLWAMG</sequence>
<dbReference type="GO" id="GO:0009277">
    <property type="term" value="C:fungal-type cell wall"/>
    <property type="evidence" value="ECO:0007669"/>
    <property type="project" value="TreeGrafter"/>
</dbReference>
<evidence type="ECO:0000259" key="2">
    <source>
        <dbReference type="Pfam" id="PF11790"/>
    </source>
</evidence>
<feature type="signal peptide" evidence="1">
    <location>
        <begin position="1"/>
        <end position="17"/>
    </location>
</feature>
<protein>
    <recommendedName>
        <fullName evidence="2">Asl1-like glycosyl hydrolase catalytic domain-containing protein</fullName>
    </recommendedName>
</protein>
<dbReference type="InterPro" id="IPR017853">
    <property type="entry name" value="GH"/>
</dbReference>
<name>A0A6G1I335_9PEZI</name>
<keyword evidence="1" id="KW-0732">Signal</keyword>
<keyword evidence="4" id="KW-1185">Reference proteome</keyword>
<evidence type="ECO:0000313" key="4">
    <source>
        <dbReference type="Proteomes" id="UP000799640"/>
    </source>
</evidence>
<gene>
    <name evidence="3" type="ORF">EJ06DRAFT_528572</name>
</gene>
<dbReference type="SUPFAM" id="SSF51445">
    <property type="entry name" value="(Trans)glycosidases"/>
    <property type="match status" value="1"/>
</dbReference>
<dbReference type="InterPro" id="IPR024655">
    <property type="entry name" value="Asl1_glyco_hydro_catalytic"/>
</dbReference>
<evidence type="ECO:0000313" key="3">
    <source>
        <dbReference type="EMBL" id="KAF2402467.1"/>
    </source>
</evidence>
<dbReference type="PANTHER" id="PTHR34154">
    <property type="entry name" value="ALKALI-SENSITIVE LINKAGE PROTEIN 1"/>
    <property type="match status" value="1"/>
</dbReference>
<dbReference type="OrthoDB" id="43654at2759"/>
<dbReference type="PANTHER" id="PTHR34154:SF3">
    <property type="entry name" value="ALKALI-SENSITIVE LINKAGE PROTEIN 1"/>
    <property type="match status" value="1"/>
</dbReference>
<dbReference type="AlphaFoldDB" id="A0A6G1I335"/>
<feature type="chain" id="PRO_5026012404" description="Asl1-like glycosyl hydrolase catalytic domain-containing protein" evidence="1">
    <location>
        <begin position="18"/>
        <end position="296"/>
    </location>
</feature>
<dbReference type="EMBL" id="ML996691">
    <property type="protein sequence ID" value="KAF2402467.1"/>
    <property type="molecule type" value="Genomic_DNA"/>
</dbReference>
<dbReference type="Proteomes" id="UP000799640">
    <property type="component" value="Unassembled WGS sequence"/>
</dbReference>
<accession>A0A6G1I335</accession>